<keyword evidence="3" id="KW-1185">Reference proteome</keyword>
<dbReference type="AlphaFoldDB" id="A0A3M7RT42"/>
<name>A0A3M7RT42_BRAPC</name>
<dbReference type="Proteomes" id="UP000276133">
    <property type="component" value="Unassembled WGS sequence"/>
</dbReference>
<evidence type="ECO:0000256" key="1">
    <source>
        <dbReference type="SAM" id="Phobius"/>
    </source>
</evidence>
<accession>A0A3M7RT42</accession>
<keyword evidence="1" id="KW-0812">Transmembrane</keyword>
<comment type="caution">
    <text evidence="2">The sequence shown here is derived from an EMBL/GenBank/DDBJ whole genome shotgun (WGS) entry which is preliminary data.</text>
</comment>
<organism evidence="2 3">
    <name type="scientific">Brachionus plicatilis</name>
    <name type="common">Marine rotifer</name>
    <name type="synonym">Brachionus muelleri</name>
    <dbReference type="NCBI Taxonomy" id="10195"/>
    <lineage>
        <taxon>Eukaryota</taxon>
        <taxon>Metazoa</taxon>
        <taxon>Spiralia</taxon>
        <taxon>Gnathifera</taxon>
        <taxon>Rotifera</taxon>
        <taxon>Eurotatoria</taxon>
        <taxon>Monogononta</taxon>
        <taxon>Pseudotrocha</taxon>
        <taxon>Ploima</taxon>
        <taxon>Brachionidae</taxon>
        <taxon>Brachionus</taxon>
    </lineage>
</organism>
<reference evidence="2 3" key="1">
    <citation type="journal article" date="2018" name="Sci. Rep.">
        <title>Genomic signatures of local adaptation to the degree of environmental predictability in rotifers.</title>
        <authorList>
            <person name="Franch-Gras L."/>
            <person name="Hahn C."/>
            <person name="Garcia-Roger E.M."/>
            <person name="Carmona M.J."/>
            <person name="Serra M."/>
            <person name="Gomez A."/>
        </authorList>
    </citation>
    <scope>NUCLEOTIDE SEQUENCE [LARGE SCALE GENOMIC DNA]</scope>
    <source>
        <strain evidence="2">HYR1</strain>
    </source>
</reference>
<keyword evidence="1" id="KW-1133">Transmembrane helix</keyword>
<proteinExistence type="predicted"/>
<sequence>MNFVNYFLCNDYNQLSSIAPNWIPISIIDVIVILRLIFFLQKLICQISILAWSKFDFVVKKKTEAFGSQNLGQKPRQCLTEKK</sequence>
<evidence type="ECO:0008006" key="4">
    <source>
        <dbReference type="Google" id="ProtNLM"/>
    </source>
</evidence>
<feature type="transmembrane region" description="Helical" evidence="1">
    <location>
        <begin position="22"/>
        <end position="40"/>
    </location>
</feature>
<protein>
    <recommendedName>
        <fullName evidence="4">Transmembrane protein</fullName>
    </recommendedName>
</protein>
<dbReference type="EMBL" id="REGN01002685">
    <property type="protein sequence ID" value="RNA26734.1"/>
    <property type="molecule type" value="Genomic_DNA"/>
</dbReference>
<evidence type="ECO:0000313" key="2">
    <source>
        <dbReference type="EMBL" id="RNA26734.1"/>
    </source>
</evidence>
<evidence type="ECO:0000313" key="3">
    <source>
        <dbReference type="Proteomes" id="UP000276133"/>
    </source>
</evidence>
<gene>
    <name evidence="2" type="ORF">BpHYR1_003837</name>
</gene>
<keyword evidence="1" id="KW-0472">Membrane</keyword>